<dbReference type="OrthoDB" id="3231188at2759"/>
<evidence type="ECO:0000313" key="2">
    <source>
        <dbReference type="EMBL" id="KIK35242.1"/>
    </source>
</evidence>
<feature type="non-terminal residue" evidence="2">
    <location>
        <position position="1"/>
    </location>
</feature>
<feature type="region of interest" description="Disordered" evidence="1">
    <location>
        <begin position="160"/>
        <end position="179"/>
    </location>
</feature>
<dbReference type="HOGENOM" id="CLU_114369_1_0_1"/>
<dbReference type="InParanoid" id="A0A0D0ALX1"/>
<proteinExistence type="predicted"/>
<evidence type="ECO:0000256" key="1">
    <source>
        <dbReference type="SAM" id="MobiDB-lite"/>
    </source>
</evidence>
<reference evidence="2 3" key="1">
    <citation type="submission" date="2014-04" db="EMBL/GenBank/DDBJ databases">
        <authorList>
            <consortium name="DOE Joint Genome Institute"/>
            <person name="Kuo A."/>
            <person name="Ruytinx J."/>
            <person name="Rineau F."/>
            <person name="Colpaert J."/>
            <person name="Kohler A."/>
            <person name="Nagy L.G."/>
            <person name="Floudas D."/>
            <person name="Copeland A."/>
            <person name="Barry K.W."/>
            <person name="Cichocki N."/>
            <person name="Veneault-Fourrey C."/>
            <person name="LaButti K."/>
            <person name="Lindquist E.A."/>
            <person name="Lipzen A."/>
            <person name="Lundell T."/>
            <person name="Morin E."/>
            <person name="Murat C."/>
            <person name="Sun H."/>
            <person name="Tunlid A."/>
            <person name="Henrissat B."/>
            <person name="Grigoriev I.V."/>
            <person name="Hibbett D.S."/>
            <person name="Martin F."/>
            <person name="Nordberg H.P."/>
            <person name="Cantor M.N."/>
            <person name="Hua S.X."/>
        </authorList>
    </citation>
    <scope>NUCLEOTIDE SEQUENCE [LARGE SCALE GENOMIC DNA]</scope>
    <source>
        <strain evidence="2 3">UH-Slu-Lm8-n1</strain>
    </source>
</reference>
<protein>
    <submittedName>
        <fullName evidence="2">Uncharacterized protein</fullName>
    </submittedName>
</protein>
<feature type="non-terminal residue" evidence="2">
    <location>
        <position position="179"/>
    </location>
</feature>
<dbReference type="InterPro" id="IPR046521">
    <property type="entry name" value="DUF6698"/>
</dbReference>
<dbReference type="AlphaFoldDB" id="A0A0D0ALX1"/>
<name>A0A0D0ALX1_9AGAM</name>
<accession>A0A0D0ALX1</accession>
<evidence type="ECO:0000313" key="3">
    <source>
        <dbReference type="Proteomes" id="UP000054485"/>
    </source>
</evidence>
<dbReference type="Proteomes" id="UP000054485">
    <property type="component" value="Unassembled WGS sequence"/>
</dbReference>
<keyword evidence="3" id="KW-1185">Reference proteome</keyword>
<sequence>FPPVLFLSLIEDKSLKTVFGNWELLAQILKALLHGVASLHQESSGGGTHTDSLKWGVHQIMPGSIVWAAVIVIFSLSPDTEFSSTGTGKKSNICYWNLFHLYKKVLVTKWTTKHIVTIITSINHYIFKAAKTSTFNAAEQDDHADAINHALVVLNMDSDSESDAELNNPFENPKATSIH</sequence>
<dbReference type="EMBL" id="KN835647">
    <property type="protein sequence ID" value="KIK35242.1"/>
    <property type="molecule type" value="Genomic_DNA"/>
</dbReference>
<dbReference type="Pfam" id="PF20414">
    <property type="entry name" value="DUF6698"/>
    <property type="match status" value="1"/>
</dbReference>
<organism evidence="2 3">
    <name type="scientific">Suillus luteus UH-Slu-Lm8-n1</name>
    <dbReference type="NCBI Taxonomy" id="930992"/>
    <lineage>
        <taxon>Eukaryota</taxon>
        <taxon>Fungi</taxon>
        <taxon>Dikarya</taxon>
        <taxon>Basidiomycota</taxon>
        <taxon>Agaricomycotina</taxon>
        <taxon>Agaricomycetes</taxon>
        <taxon>Agaricomycetidae</taxon>
        <taxon>Boletales</taxon>
        <taxon>Suillineae</taxon>
        <taxon>Suillaceae</taxon>
        <taxon>Suillus</taxon>
    </lineage>
</organism>
<reference evidence="3" key="2">
    <citation type="submission" date="2015-01" db="EMBL/GenBank/DDBJ databases">
        <title>Evolutionary Origins and Diversification of the Mycorrhizal Mutualists.</title>
        <authorList>
            <consortium name="DOE Joint Genome Institute"/>
            <consortium name="Mycorrhizal Genomics Consortium"/>
            <person name="Kohler A."/>
            <person name="Kuo A."/>
            <person name="Nagy L.G."/>
            <person name="Floudas D."/>
            <person name="Copeland A."/>
            <person name="Barry K.W."/>
            <person name="Cichocki N."/>
            <person name="Veneault-Fourrey C."/>
            <person name="LaButti K."/>
            <person name="Lindquist E.A."/>
            <person name="Lipzen A."/>
            <person name="Lundell T."/>
            <person name="Morin E."/>
            <person name="Murat C."/>
            <person name="Riley R."/>
            <person name="Ohm R."/>
            <person name="Sun H."/>
            <person name="Tunlid A."/>
            <person name="Henrissat B."/>
            <person name="Grigoriev I.V."/>
            <person name="Hibbett D.S."/>
            <person name="Martin F."/>
        </authorList>
    </citation>
    <scope>NUCLEOTIDE SEQUENCE [LARGE SCALE GENOMIC DNA]</scope>
    <source>
        <strain evidence="3">UH-Slu-Lm8-n1</strain>
    </source>
</reference>
<gene>
    <name evidence="2" type="ORF">CY34DRAFT_53149</name>
</gene>